<sequence>MAQRFTEATGLKVRRANAIYQSEDHPLLLADFDRLIVGQKAGLECKTVSPFSADKWADGKIPAHYMAQVNHYLAVSGFDCWYIAALIFGEELVIHKITTDKEVLNNLIAKEEHFWKYNVMPEIPPVPTGSEGDTQQINQLYSADDRNKTADLNPIRNLLDKRQELSDQIEQMEQEKTAIEQQVKLQMQDAAYGTAPGYKVSWVSSESKRVDSQRLKKEQPDIFNRYSKNVSSRRFTIIHAA</sequence>
<keyword evidence="1" id="KW-0378">Hydrolase</keyword>
<dbReference type="InterPro" id="IPR019080">
    <property type="entry name" value="YqaJ_viral_recombinase"/>
</dbReference>
<organism evidence="4 5">
    <name type="scientific">Faecalibacterium longum</name>
    <dbReference type="NCBI Taxonomy" id="1851428"/>
    <lineage>
        <taxon>Bacteria</taxon>
        <taxon>Bacillati</taxon>
        <taxon>Bacillota</taxon>
        <taxon>Clostridia</taxon>
        <taxon>Eubacteriales</taxon>
        <taxon>Oscillospiraceae</taxon>
        <taxon>Faecalibacterium</taxon>
    </lineage>
</organism>
<accession>A0ABV1IJR1</accession>
<evidence type="ECO:0000313" key="5">
    <source>
        <dbReference type="Proteomes" id="UP001439984"/>
    </source>
</evidence>
<dbReference type="Gene3D" id="3.90.320.10">
    <property type="match status" value="1"/>
</dbReference>
<feature type="coiled-coil region" evidence="2">
    <location>
        <begin position="155"/>
        <end position="189"/>
    </location>
</feature>
<keyword evidence="2" id="KW-0175">Coiled coil</keyword>
<dbReference type="InterPro" id="IPR011604">
    <property type="entry name" value="PDDEXK-like_dom_sf"/>
</dbReference>
<keyword evidence="5" id="KW-1185">Reference proteome</keyword>
<dbReference type="InterPro" id="IPR011335">
    <property type="entry name" value="Restrct_endonuc-II-like"/>
</dbReference>
<protein>
    <submittedName>
        <fullName evidence="4">YqaJ viral recombinase family protein</fullName>
    </submittedName>
</protein>
<dbReference type="EMBL" id="JBBNIB010000079">
    <property type="protein sequence ID" value="MEQ2687059.1"/>
    <property type="molecule type" value="Genomic_DNA"/>
</dbReference>
<evidence type="ECO:0000256" key="1">
    <source>
        <dbReference type="ARBA" id="ARBA00022801"/>
    </source>
</evidence>
<evidence type="ECO:0000313" key="4">
    <source>
        <dbReference type="EMBL" id="MEQ2687059.1"/>
    </source>
</evidence>
<gene>
    <name evidence="4" type="ORF">AAAU72_02520</name>
</gene>
<reference evidence="4 5" key="1">
    <citation type="submission" date="2024-04" db="EMBL/GenBank/DDBJ databases">
        <title>Human intestinal bacterial collection.</title>
        <authorList>
            <person name="Pauvert C."/>
            <person name="Hitch T.C.A."/>
            <person name="Clavel T."/>
        </authorList>
    </citation>
    <scope>NUCLEOTIDE SEQUENCE [LARGE SCALE GENOMIC DNA]</scope>
    <source>
        <strain evidence="4 5">CLA-AA-H236</strain>
    </source>
</reference>
<dbReference type="Pfam" id="PF09588">
    <property type="entry name" value="YqaJ"/>
    <property type="match status" value="1"/>
</dbReference>
<comment type="caution">
    <text evidence="4">The sequence shown here is derived from an EMBL/GenBank/DDBJ whole genome shotgun (WGS) entry which is preliminary data.</text>
</comment>
<proteinExistence type="predicted"/>
<evidence type="ECO:0000256" key="2">
    <source>
        <dbReference type="SAM" id="Coils"/>
    </source>
</evidence>
<feature type="domain" description="YqaJ viral recombinase" evidence="3">
    <location>
        <begin position="2"/>
        <end position="78"/>
    </location>
</feature>
<name>A0ABV1IJR1_9FIRM</name>
<dbReference type="SUPFAM" id="SSF52980">
    <property type="entry name" value="Restriction endonuclease-like"/>
    <property type="match status" value="1"/>
</dbReference>
<evidence type="ECO:0000259" key="3">
    <source>
        <dbReference type="Pfam" id="PF09588"/>
    </source>
</evidence>
<dbReference type="Proteomes" id="UP001439984">
    <property type="component" value="Unassembled WGS sequence"/>
</dbReference>